<keyword evidence="3" id="KW-1185">Reference proteome</keyword>
<sequence length="205" mass="24769">MASLDKIEFGQYYHIYNRGNNGDAIFFDEDNYRYFRSLYPKYIYPIADTFCWCLLKNHFHFLIRIKELDEIKIDQLNDSTNIRINIEKVNPSKQFSHLFNAYTQAVNKKYDRTGSVFEKPFKRKLVTSQDYFIKLIFYIYNNPVHHRLADTISDYKWSSYHSILSSMPTYILRNEVIELFDDLLNFKIYHSKNQDFEDIKSLILE</sequence>
<dbReference type="GO" id="GO:0004803">
    <property type="term" value="F:transposase activity"/>
    <property type="evidence" value="ECO:0007669"/>
    <property type="project" value="InterPro"/>
</dbReference>
<evidence type="ECO:0000313" key="3">
    <source>
        <dbReference type="Proteomes" id="UP000289792"/>
    </source>
</evidence>
<protein>
    <recommendedName>
        <fullName evidence="1">Transposase IS200-like domain-containing protein</fullName>
    </recommendedName>
</protein>
<dbReference type="PANTHER" id="PTHR34322">
    <property type="entry name" value="TRANSPOSASE, Y1_TNP DOMAIN-CONTAINING"/>
    <property type="match status" value="1"/>
</dbReference>
<dbReference type="Gene3D" id="3.30.70.1290">
    <property type="entry name" value="Transposase IS200-like"/>
    <property type="match status" value="1"/>
</dbReference>
<dbReference type="InterPro" id="IPR002686">
    <property type="entry name" value="Transposase_17"/>
</dbReference>
<evidence type="ECO:0000259" key="1">
    <source>
        <dbReference type="SMART" id="SM01321"/>
    </source>
</evidence>
<dbReference type="OrthoDB" id="9788881at2"/>
<dbReference type="SUPFAM" id="SSF143422">
    <property type="entry name" value="Transposase IS200-like"/>
    <property type="match status" value="1"/>
</dbReference>
<dbReference type="InterPro" id="IPR036515">
    <property type="entry name" value="Transposase_17_sf"/>
</dbReference>
<dbReference type="Proteomes" id="UP000289792">
    <property type="component" value="Unassembled WGS sequence"/>
</dbReference>
<gene>
    <name evidence="2" type="ORF">ESZ48_18755</name>
</gene>
<dbReference type="EMBL" id="SDDZ01000021">
    <property type="protein sequence ID" value="RXJ43785.1"/>
    <property type="molecule type" value="Genomic_DNA"/>
</dbReference>
<reference evidence="2 3" key="1">
    <citation type="submission" date="2019-01" db="EMBL/GenBank/DDBJ databases">
        <title>Genome sequence of the Antarctic species Gelidibacter gilvus ACAM 158(T).</title>
        <authorList>
            <person name="Bowman J.P."/>
        </authorList>
    </citation>
    <scope>NUCLEOTIDE SEQUENCE [LARGE SCALE GENOMIC DNA]</scope>
    <source>
        <strain evidence="2 3">IC158</strain>
    </source>
</reference>
<proteinExistence type="predicted"/>
<organism evidence="2 3">
    <name type="scientific">Gelidibacter gilvus</name>
    <dbReference type="NCBI Taxonomy" id="59602"/>
    <lineage>
        <taxon>Bacteria</taxon>
        <taxon>Pseudomonadati</taxon>
        <taxon>Bacteroidota</taxon>
        <taxon>Flavobacteriia</taxon>
        <taxon>Flavobacteriales</taxon>
        <taxon>Flavobacteriaceae</taxon>
        <taxon>Gelidibacter</taxon>
    </lineage>
</organism>
<feature type="domain" description="Transposase IS200-like" evidence="1">
    <location>
        <begin position="8"/>
        <end position="142"/>
    </location>
</feature>
<dbReference type="GO" id="GO:0006313">
    <property type="term" value="P:DNA transposition"/>
    <property type="evidence" value="ECO:0007669"/>
    <property type="project" value="InterPro"/>
</dbReference>
<comment type="caution">
    <text evidence="2">The sequence shown here is derived from an EMBL/GenBank/DDBJ whole genome shotgun (WGS) entry which is preliminary data.</text>
</comment>
<evidence type="ECO:0000313" key="2">
    <source>
        <dbReference type="EMBL" id="RXJ43785.1"/>
    </source>
</evidence>
<dbReference type="SMART" id="SM01321">
    <property type="entry name" value="Y1_Tnp"/>
    <property type="match status" value="1"/>
</dbReference>
<dbReference type="PANTHER" id="PTHR34322:SF2">
    <property type="entry name" value="TRANSPOSASE IS200-LIKE DOMAIN-CONTAINING PROTEIN"/>
    <property type="match status" value="1"/>
</dbReference>
<name>A0A4Q0XD99_9FLAO</name>
<dbReference type="AlphaFoldDB" id="A0A4Q0XD99"/>
<dbReference type="GO" id="GO:0003677">
    <property type="term" value="F:DNA binding"/>
    <property type="evidence" value="ECO:0007669"/>
    <property type="project" value="InterPro"/>
</dbReference>
<dbReference type="RefSeq" id="WP_129019043.1">
    <property type="nucleotide sequence ID" value="NZ_SDDZ01000021.1"/>
</dbReference>
<accession>A0A4Q0XD99</accession>